<evidence type="ECO:0000256" key="3">
    <source>
        <dbReference type="ARBA" id="ARBA00022723"/>
    </source>
</evidence>
<keyword evidence="5" id="KW-0460">Magnesium</keyword>
<accession>A0A3M8CJ95</accession>
<dbReference type="Gene3D" id="3.90.79.10">
    <property type="entry name" value="Nucleoside Triphosphate Pyrophosphohydrolase"/>
    <property type="match status" value="1"/>
</dbReference>
<protein>
    <submittedName>
        <fullName evidence="9">NUDIX domain-containing protein</fullName>
    </submittedName>
</protein>
<dbReference type="GO" id="GO:0046872">
    <property type="term" value="F:metal ion binding"/>
    <property type="evidence" value="ECO:0007669"/>
    <property type="project" value="UniProtKB-KW"/>
</dbReference>
<dbReference type="InterPro" id="IPR015797">
    <property type="entry name" value="NUDIX_hydrolase-like_dom_sf"/>
</dbReference>
<dbReference type="Pfam" id="PF00903">
    <property type="entry name" value="Glyoxalase"/>
    <property type="match status" value="1"/>
</dbReference>
<dbReference type="InterPro" id="IPR029068">
    <property type="entry name" value="Glyas_Bleomycin-R_OHBP_Dase"/>
</dbReference>
<evidence type="ECO:0000313" key="9">
    <source>
        <dbReference type="EMBL" id="RNB74955.1"/>
    </source>
</evidence>
<dbReference type="CDD" id="cd07253">
    <property type="entry name" value="GLOD5"/>
    <property type="match status" value="1"/>
</dbReference>
<keyword evidence="6" id="KW-0464">Manganese</keyword>
<sequence length="350" mass="39605">MIDSLDHLVLTVRDIEATCQFYERVLGMTSITFGENRKALLFGNQKINLHQAGKEWEPKAQHPVPGSADLCLLSSWPMEKLLQHLTACGVEIVEGPVQRTGAKAPLLSIYLRDPDENLIEIANQLDSFSAGSGEATAIAQLFKDREQGIMGEQRLGFFSVLLPLVTMDDGRLGILFEKRASTMRRQADEICFPGGRKEEDDESNWATARRETSEELGLPMEQIEYIGALDILLGPGSSCVYPFVGYLKQIEGMKPNPDEVGEVFIIPLDTFRSMQPARHRVTMFMEAEKDFPFHLIPGGRRSPWRTGQLEHLFYEIDGRVIWGMTARVLAHFIELIEEYELPHEWGKRVE</sequence>
<evidence type="ECO:0000256" key="6">
    <source>
        <dbReference type="ARBA" id="ARBA00023211"/>
    </source>
</evidence>
<dbReference type="OrthoDB" id="9802805at2"/>
<organism evidence="9 10">
    <name type="scientific">Brevibacillus invocatus</name>
    <dbReference type="NCBI Taxonomy" id="173959"/>
    <lineage>
        <taxon>Bacteria</taxon>
        <taxon>Bacillati</taxon>
        <taxon>Bacillota</taxon>
        <taxon>Bacilli</taxon>
        <taxon>Bacillales</taxon>
        <taxon>Paenibacillaceae</taxon>
        <taxon>Brevibacillus</taxon>
    </lineage>
</organism>
<dbReference type="RefSeq" id="WP_122908772.1">
    <property type="nucleotide sequence ID" value="NZ_CBCSBE010000005.1"/>
</dbReference>
<evidence type="ECO:0000313" key="10">
    <source>
        <dbReference type="Proteomes" id="UP000282028"/>
    </source>
</evidence>
<comment type="caution">
    <text evidence="9">The sequence shown here is derived from an EMBL/GenBank/DDBJ whole genome shotgun (WGS) entry which is preliminary data.</text>
</comment>
<evidence type="ECO:0000259" key="8">
    <source>
        <dbReference type="PROSITE" id="PS51819"/>
    </source>
</evidence>
<dbReference type="PANTHER" id="PTHR12992:SF11">
    <property type="entry name" value="MITOCHONDRIAL COENZYME A DIPHOSPHATASE NUDT8"/>
    <property type="match status" value="1"/>
</dbReference>
<comment type="cofactor">
    <cofactor evidence="1">
        <name>Mn(2+)</name>
        <dbReference type="ChEBI" id="CHEBI:29035"/>
    </cofactor>
</comment>
<keyword evidence="10" id="KW-1185">Reference proteome</keyword>
<comment type="cofactor">
    <cofactor evidence="2">
        <name>Mg(2+)</name>
        <dbReference type="ChEBI" id="CHEBI:18420"/>
    </cofactor>
</comment>
<evidence type="ECO:0000256" key="2">
    <source>
        <dbReference type="ARBA" id="ARBA00001946"/>
    </source>
</evidence>
<keyword evidence="3" id="KW-0479">Metal-binding</keyword>
<dbReference type="Pfam" id="PF00293">
    <property type="entry name" value="NUDIX"/>
    <property type="match status" value="1"/>
</dbReference>
<proteinExistence type="predicted"/>
<dbReference type="CDD" id="cd03426">
    <property type="entry name" value="NUDIX_CoAse_Nudt7"/>
    <property type="match status" value="1"/>
</dbReference>
<feature type="domain" description="Nudix hydrolase" evidence="7">
    <location>
        <begin position="102"/>
        <end position="289"/>
    </location>
</feature>
<evidence type="ECO:0000256" key="5">
    <source>
        <dbReference type="ARBA" id="ARBA00022842"/>
    </source>
</evidence>
<feature type="domain" description="VOC" evidence="8">
    <location>
        <begin position="4"/>
        <end position="124"/>
    </location>
</feature>
<keyword evidence="4" id="KW-0378">Hydrolase</keyword>
<dbReference type="PROSITE" id="PS51462">
    <property type="entry name" value="NUDIX"/>
    <property type="match status" value="1"/>
</dbReference>
<reference evidence="9 10" key="1">
    <citation type="submission" date="2018-10" db="EMBL/GenBank/DDBJ databases">
        <title>Phylogenomics of Brevibacillus.</title>
        <authorList>
            <person name="Dunlap C."/>
        </authorList>
    </citation>
    <scope>NUCLEOTIDE SEQUENCE [LARGE SCALE GENOMIC DNA]</scope>
    <source>
        <strain evidence="9 10">JCM 12215</strain>
    </source>
</reference>
<dbReference type="AlphaFoldDB" id="A0A3M8CJ95"/>
<gene>
    <name evidence="9" type="ORF">EDM52_09575</name>
</gene>
<evidence type="ECO:0000259" key="7">
    <source>
        <dbReference type="PROSITE" id="PS51462"/>
    </source>
</evidence>
<dbReference type="InterPro" id="IPR004360">
    <property type="entry name" value="Glyas_Fos-R_dOase_dom"/>
</dbReference>
<dbReference type="GO" id="GO:0010945">
    <property type="term" value="F:coenzyme A diphosphatase activity"/>
    <property type="evidence" value="ECO:0007669"/>
    <property type="project" value="InterPro"/>
</dbReference>
<dbReference type="PROSITE" id="PS51819">
    <property type="entry name" value="VOC"/>
    <property type="match status" value="1"/>
</dbReference>
<dbReference type="Proteomes" id="UP000282028">
    <property type="component" value="Unassembled WGS sequence"/>
</dbReference>
<dbReference type="SUPFAM" id="SSF54593">
    <property type="entry name" value="Glyoxalase/Bleomycin resistance protein/Dihydroxybiphenyl dioxygenase"/>
    <property type="match status" value="1"/>
</dbReference>
<evidence type="ECO:0000256" key="4">
    <source>
        <dbReference type="ARBA" id="ARBA00022801"/>
    </source>
</evidence>
<dbReference type="InterPro" id="IPR037523">
    <property type="entry name" value="VOC_core"/>
</dbReference>
<name>A0A3M8CJ95_9BACL</name>
<dbReference type="SUPFAM" id="SSF55811">
    <property type="entry name" value="Nudix"/>
    <property type="match status" value="1"/>
</dbReference>
<dbReference type="PANTHER" id="PTHR12992">
    <property type="entry name" value="NUDIX HYDROLASE"/>
    <property type="match status" value="1"/>
</dbReference>
<evidence type="ECO:0000256" key="1">
    <source>
        <dbReference type="ARBA" id="ARBA00001936"/>
    </source>
</evidence>
<dbReference type="InterPro" id="IPR000086">
    <property type="entry name" value="NUDIX_hydrolase_dom"/>
</dbReference>
<dbReference type="EMBL" id="RHHR01000013">
    <property type="protein sequence ID" value="RNB74955.1"/>
    <property type="molecule type" value="Genomic_DNA"/>
</dbReference>
<dbReference type="Gene3D" id="3.10.180.10">
    <property type="entry name" value="2,3-Dihydroxybiphenyl 1,2-Dioxygenase, domain 1"/>
    <property type="match status" value="1"/>
</dbReference>
<dbReference type="InterPro" id="IPR045121">
    <property type="entry name" value="CoAse"/>
</dbReference>